<evidence type="ECO:0000313" key="2">
    <source>
        <dbReference type="Proteomes" id="UP000004226"/>
    </source>
</evidence>
<sequence length="46" mass="5604">MTKGKTGGIFKVEREFKQLIIIKNEKKGKKNLKYRRKQKWHKLMTL</sequence>
<name>D0GK78_9FUSO</name>
<gene>
    <name evidence="1" type="ORF">HMPREF0554_2473</name>
</gene>
<evidence type="ECO:0000313" key="1">
    <source>
        <dbReference type="EMBL" id="EEY35496.1"/>
    </source>
</evidence>
<dbReference type="EMBL" id="ADAD01000064">
    <property type="protein sequence ID" value="EEY35496.1"/>
    <property type="molecule type" value="Genomic_DNA"/>
</dbReference>
<organism evidence="1 2">
    <name type="scientific">Pseudoleptotrichia goodfellowii F0264</name>
    <dbReference type="NCBI Taxonomy" id="596323"/>
    <lineage>
        <taxon>Bacteria</taxon>
        <taxon>Fusobacteriati</taxon>
        <taxon>Fusobacteriota</taxon>
        <taxon>Fusobacteriia</taxon>
        <taxon>Fusobacteriales</taxon>
        <taxon>Leptotrichiaceae</taxon>
        <taxon>Pseudoleptotrichia</taxon>
    </lineage>
</organism>
<dbReference type="Proteomes" id="UP000004226">
    <property type="component" value="Unassembled WGS sequence"/>
</dbReference>
<reference evidence="1 2" key="1">
    <citation type="submission" date="2009-10" db="EMBL/GenBank/DDBJ databases">
        <authorList>
            <person name="Harkins D.M."/>
            <person name="Madupu R."/>
            <person name="Durkin A.S."/>
            <person name="Torralba M."/>
            <person name="Methe B."/>
            <person name="Sutton G.G."/>
            <person name="Strausberg R.L."/>
            <person name="Nelson K.E."/>
        </authorList>
    </citation>
    <scope>NUCLEOTIDE SEQUENCE [LARGE SCALE GENOMIC DNA]</scope>
    <source>
        <strain evidence="1 2">F0264</strain>
    </source>
</reference>
<dbReference type="AlphaFoldDB" id="D0GK78"/>
<comment type="caution">
    <text evidence="1">The sequence shown here is derived from an EMBL/GenBank/DDBJ whole genome shotgun (WGS) entry which is preliminary data.</text>
</comment>
<keyword evidence="2" id="KW-1185">Reference proteome</keyword>
<protein>
    <submittedName>
        <fullName evidence="1">Uncharacterized protein</fullName>
    </submittedName>
</protein>
<proteinExistence type="predicted"/>
<accession>D0GK78</accession>